<dbReference type="EMBL" id="LKCW01000029">
    <property type="protein sequence ID" value="KPM43692.1"/>
    <property type="molecule type" value="Genomic_DNA"/>
</dbReference>
<dbReference type="GO" id="GO:0004185">
    <property type="term" value="F:serine-type carboxypeptidase activity"/>
    <property type="evidence" value="ECO:0007669"/>
    <property type="project" value="InterPro"/>
</dbReference>
<comment type="similarity">
    <text evidence="1">Belongs to the peptidase S10 family.</text>
</comment>
<protein>
    <submittedName>
        <fullName evidence="7">Uncharacterized protein</fullName>
    </submittedName>
</protein>
<dbReference type="GO" id="GO:0000324">
    <property type="term" value="C:fungal-type vacuole"/>
    <property type="evidence" value="ECO:0007669"/>
    <property type="project" value="TreeGrafter"/>
</dbReference>
<keyword evidence="8" id="KW-1185">Reference proteome</keyword>
<feature type="signal peptide" evidence="6">
    <location>
        <begin position="1"/>
        <end position="20"/>
    </location>
</feature>
<dbReference type="Gene3D" id="3.40.50.1820">
    <property type="entry name" value="alpha/beta hydrolase"/>
    <property type="match status" value="1"/>
</dbReference>
<dbReference type="Pfam" id="PF00450">
    <property type="entry name" value="Peptidase_S10"/>
    <property type="match status" value="1"/>
</dbReference>
<sequence>MRFSIIPTLVLGAMVPYAACVDVVKTEKAQYVSNTRACEKNVKVPNHSGFIKVGEDNEESKMWFYVAESRQLSSERNLVIYLGGGGPGMAASYAMLDGSGPCVIDPKRGRTTTNQFSINEWTDVLYVDSPVNTGFSKGNSYIDTTETATEYMMEFLGQFFKEFPRYKWFNIGLWGVDYGAHLATSVGATILKKNEQCLKRGQCEPGYSYIRLQSLGLDSPRLDLTLQHKAAIDYAADNDYVEIITEKDRDALQKEFVGKYEARWNKCGSAKYMDCEEEVGEHKELWKKLVEGVGHRRLGRKVDEEDVRRPRKDDSINYQVRAMQNSKEARHLNQTDVQKNFGIFGGDINDKKVNYVAFNLEIHDKFWASQDVIRSSLADLEYVVKHGTRTLILGGDADIITNHIGLRRIAESLNWSGQKRFKEAKYSALPVPRARNGDKDPNAMFESTDVGLFKTVDNLTLMKIQGVGHHVGKRKPAYLAYIVDKHGRGNRF</sequence>
<evidence type="ECO:0000256" key="3">
    <source>
        <dbReference type="ARBA" id="ARBA00022670"/>
    </source>
</evidence>
<dbReference type="InterPro" id="IPR029058">
    <property type="entry name" value="AB_hydrolase_fold"/>
</dbReference>
<dbReference type="PANTHER" id="PTHR11802">
    <property type="entry name" value="SERINE PROTEASE FAMILY S10 SERINE CARBOXYPEPTIDASE"/>
    <property type="match status" value="1"/>
</dbReference>
<evidence type="ECO:0000256" key="4">
    <source>
        <dbReference type="ARBA" id="ARBA00022801"/>
    </source>
</evidence>
<dbReference type="OrthoDB" id="443318at2759"/>
<dbReference type="Proteomes" id="UP000050424">
    <property type="component" value="Unassembled WGS sequence"/>
</dbReference>
<dbReference type="PANTHER" id="PTHR11802:SF453">
    <property type="entry name" value="S1, PUTATIVE-RELATED"/>
    <property type="match status" value="1"/>
</dbReference>
<gene>
    <name evidence="7" type="ORF">AK830_g2852</name>
</gene>
<organism evidence="7 8">
    <name type="scientific">Neonectria ditissima</name>
    <dbReference type="NCBI Taxonomy" id="78410"/>
    <lineage>
        <taxon>Eukaryota</taxon>
        <taxon>Fungi</taxon>
        <taxon>Dikarya</taxon>
        <taxon>Ascomycota</taxon>
        <taxon>Pezizomycotina</taxon>
        <taxon>Sordariomycetes</taxon>
        <taxon>Hypocreomycetidae</taxon>
        <taxon>Hypocreales</taxon>
        <taxon>Nectriaceae</taxon>
        <taxon>Neonectria</taxon>
    </lineage>
</organism>
<keyword evidence="6" id="KW-0732">Signal</keyword>
<dbReference type="PRINTS" id="PR00724">
    <property type="entry name" value="CRBOXYPTASEC"/>
</dbReference>
<dbReference type="STRING" id="78410.A0A0N8H863"/>
<evidence type="ECO:0000256" key="2">
    <source>
        <dbReference type="ARBA" id="ARBA00022645"/>
    </source>
</evidence>
<evidence type="ECO:0000256" key="5">
    <source>
        <dbReference type="ARBA" id="ARBA00023180"/>
    </source>
</evidence>
<proteinExistence type="inferred from homology"/>
<dbReference type="SUPFAM" id="SSF53474">
    <property type="entry name" value="alpha/beta-Hydrolases"/>
    <property type="match status" value="1"/>
</dbReference>
<keyword evidence="2" id="KW-0121">Carboxypeptidase</keyword>
<feature type="chain" id="PRO_5006026247" evidence="6">
    <location>
        <begin position="21"/>
        <end position="492"/>
    </location>
</feature>
<keyword evidence="3" id="KW-0645">Protease</keyword>
<evidence type="ECO:0000256" key="1">
    <source>
        <dbReference type="ARBA" id="ARBA00009431"/>
    </source>
</evidence>
<dbReference type="InterPro" id="IPR001563">
    <property type="entry name" value="Peptidase_S10"/>
</dbReference>
<keyword evidence="5" id="KW-0325">Glycoprotein</keyword>
<name>A0A0N8H863_9HYPO</name>
<comment type="caution">
    <text evidence="7">The sequence shown here is derived from an EMBL/GenBank/DDBJ whole genome shotgun (WGS) entry which is preliminary data.</text>
</comment>
<dbReference type="AlphaFoldDB" id="A0A0N8H863"/>
<evidence type="ECO:0000313" key="7">
    <source>
        <dbReference type="EMBL" id="KPM43692.1"/>
    </source>
</evidence>
<dbReference type="GO" id="GO:0006508">
    <property type="term" value="P:proteolysis"/>
    <property type="evidence" value="ECO:0007669"/>
    <property type="project" value="UniProtKB-KW"/>
</dbReference>
<keyword evidence="4" id="KW-0378">Hydrolase</keyword>
<evidence type="ECO:0000256" key="6">
    <source>
        <dbReference type="SAM" id="SignalP"/>
    </source>
</evidence>
<reference evidence="7 8" key="1">
    <citation type="submission" date="2015-09" db="EMBL/GenBank/DDBJ databases">
        <title>Draft genome of a European isolate of the apple canker pathogen Neonectria ditissima.</title>
        <authorList>
            <person name="Gomez-Cortecero A."/>
            <person name="Harrison R.J."/>
            <person name="Armitage A.D."/>
        </authorList>
    </citation>
    <scope>NUCLEOTIDE SEQUENCE [LARGE SCALE GENOMIC DNA]</scope>
    <source>
        <strain evidence="7 8">R09/05</strain>
    </source>
</reference>
<accession>A0A0N8H863</accession>
<evidence type="ECO:0000313" key="8">
    <source>
        <dbReference type="Proteomes" id="UP000050424"/>
    </source>
</evidence>